<dbReference type="AlphaFoldDB" id="A0A1I4IVG8"/>
<name>A0A1I4IVG8_9RHOB</name>
<accession>A0A1I4IVG8</accession>
<organism evidence="1 2">
    <name type="scientific">Loktanella salsilacus</name>
    <dbReference type="NCBI Taxonomy" id="195913"/>
    <lineage>
        <taxon>Bacteria</taxon>
        <taxon>Pseudomonadati</taxon>
        <taxon>Pseudomonadota</taxon>
        <taxon>Alphaproteobacteria</taxon>
        <taxon>Rhodobacterales</taxon>
        <taxon>Roseobacteraceae</taxon>
        <taxon>Loktanella</taxon>
    </lineage>
</organism>
<dbReference type="EMBL" id="FOTF01000030">
    <property type="protein sequence ID" value="SFL58369.1"/>
    <property type="molecule type" value="Genomic_DNA"/>
</dbReference>
<proteinExistence type="predicted"/>
<reference evidence="1 2" key="1">
    <citation type="submission" date="2016-10" db="EMBL/GenBank/DDBJ databases">
        <authorList>
            <person name="de Groot N.N."/>
        </authorList>
    </citation>
    <scope>NUCLEOTIDE SEQUENCE [LARGE SCALE GENOMIC DNA]</scope>
    <source>
        <strain evidence="1 2">DSM 16199</strain>
    </source>
</reference>
<gene>
    <name evidence="1" type="ORF">SAMN04488004_1304</name>
</gene>
<evidence type="ECO:0000313" key="1">
    <source>
        <dbReference type="EMBL" id="SFL58369.1"/>
    </source>
</evidence>
<keyword evidence="2" id="KW-1185">Reference proteome</keyword>
<dbReference type="Proteomes" id="UP000199550">
    <property type="component" value="Unassembled WGS sequence"/>
</dbReference>
<evidence type="ECO:0000313" key="2">
    <source>
        <dbReference type="Proteomes" id="UP000199550"/>
    </source>
</evidence>
<protein>
    <submittedName>
        <fullName evidence="1">Uncharacterized protein</fullName>
    </submittedName>
</protein>
<sequence length="56" mass="6338">MQTSEPKKMSDYFIALEAAAVEYASKYGISEAFSKALNNKPSDDAFKRLDAYLKQR</sequence>